<dbReference type="RefSeq" id="WP_091253710.1">
    <property type="nucleotide sequence ID" value="NZ_FMCU01000028.1"/>
</dbReference>
<evidence type="ECO:0000313" key="1">
    <source>
        <dbReference type="EMBL" id="SCF48733.1"/>
    </source>
</evidence>
<name>A0A1C5AU89_9ACTN</name>
<gene>
    <name evidence="1" type="ORF">GA0070216_12833</name>
</gene>
<keyword evidence="2" id="KW-1185">Reference proteome</keyword>
<proteinExistence type="predicted"/>
<evidence type="ECO:0000313" key="2">
    <source>
        <dbReference type="Proteomes" id="UP000198797"/>
    </source>
</evidence>
<dbReference type="EMBL" id="FMCU01000028">
    <property type="protein sequence ID" value="SCF48733.1"/>
    <property type="molecule type" value="Genomic_DNA"/>
</dbReference>
<sequence>MVEGRNTVRRHTGNGVGSALQLAGKMGDEHQLPGLALVVTVGSTRFWRVDVPGQTIVDPEARRRP</sequence>
<accession>A0A1C5AU89</accession>
<dbReference type="Proteomes" id="UP000198797">
    <property type="component" value="Unassembled WGS sequence"/>
</dbReference>
<reference evidence="2" key="1">
    <citation type="submission" date="2016-06" db="EMBL/GenBank/DDBJ databases">
        <authorList>
            <person name="Varghese N."/>
            <person name="Submissions Spin"/>
        </authorList>
    </citation>
    <scope>NUCLEOTIDE SEQUENCE [LARGE SCALE GENOMIC DNA]</scope>
    <source>
        <strain evidence="2">DSM 44100</strain>
    </source>
</reference>
<protein>
    <submittedName>
        <fullName evidence="1">Uncharacterized protein</fullName>
    </submittedName>
</protein>
<dbReference type="AlphaFoldDB" id="A0A1C5AU89"/>
<organism evidence="1 2">
    <name type="scientific">Micromonospora matsumotoense</name>
    <dbReference type="NCBI Taxonomy" id="121616"/>
    <lineage>
        <taxon>Bacteria</taxon>
        <taxon>Bacillati</taxon>
        <taxon>Actinomycetota</taxon>
        <taxon>Actinomycetes</taxon>
        <taxon>Micromonosporales</taxon>
        <taxon>Micromonosporaceae</taxon>
        <taxon>Micromonospora</taxon>
    </lineage>
</organism>